<protein>
    <submittedName>
        <fullName evidence="1">Uncharacterized protein</fullName>
    </submittedName>
</protein>
<proteinExistence type="predicted"/>
<gene>
    <name evidence="1" type="ORF">F383_33450</name>
</gene>
<reference evidence="2" key="1">
    <citation type="submission" date="2014-09" db="EMBL/GenBank/DDBJ databases">
        <authorList>
            <person name="Mudge J."/>
            <person name="Ramaraj T."/>
            <person name="Lindquist I.E."/>
            <person name="Bharti A.K."/>
            <person name="Sundararajan A."/>
            <person name="Cameron C.T."/>
            <person name="Woodward J.E."/>
            <person name="May G.D."/>
            <person name="Brubaker C."/>
            <person name="Broadhvest J."/>
            <person name="Wilkins T.A."/>
        </authorList>
    </citation>
    <scope>NUCLEOTIDE SEQUENCE</scope>
    <source>
        <strain evidence="2">cv. AKA8401</strain>
    </source>
</reference>
<dbReference type="Proteomes" id="UP000032142">
    <property type="component" value="Unassembled WGS sequence"/>
</dbReference>
<name>A0A0B0MXZ0_GOSAR</name>
<accession>A0A0B0MXZ0</accession>
<dbReference type="EMBL" id="JRRC01464451">
    <property type="protein sequence ID" value="KHG06983.1"/>
    <property type="molecule type" value="Genomic_DNA"/>
</dbReference>
<sequence>MANLISNKAKLGLCVMTVC</sequence>
<comment type="caution">
    <text evidence="1">The sequence shown here is derived from an EMBL/GenBank/DDBJ whole genome shotgun (WGS) entry which is preliminary data.</text>
</comment>
<dbReference type="AlphaFoldDB" id="A0A0B0MXZ0"/>
<keyword evidence="2" id="KW-1185">Reference proteome</keyword>
<evidence type="ECO:0000313" key="2">
    <source>
        <dbReference type="Proteomes" id="UP000032142"/>
    </source>
</evidence>
<organism evidence="1 2">
    <name type="scientific">Gossypium arboreum</name>
    <name type="common">Tree cotton</name>
    <name type="synonym">Gossypium nanking</name>
    <dbReference type="NCBI Taxonomy" id="29729"/>
    <lineage>
        <taxon>Eukaryota</taxon>
        <taxon>Viridiplantae</taxon>
        <taxon>Streptophyta</taxon>
        <taxon>Embryophyta</taxon>
        <taxon>Tracheophyta</taxon>
        <taxon>Spermatophyta</taxon>
        <taxon>Magnoliopsida</taxon>
        <taxon>eudicotyledons</taxon>
        <taxon>Gunneridae</taxon>
        <taxon>Pentapetalae</taxon>
        <taxon>rosids</taxon>
        <taxon>malvids</taxon>
        <taxon>Malvales</taxon>
        <taxon>Malvaceae</taxon>
        <taxon>Malvoideae</taxon>
        <taxon>Gossypium</taxon>
    </lineage>
</organism>
<evidence type="ECO:0000313" key="1">
    <source>
        <dbReference type="EMBL" id="KHG06983.1"/>
    </source>
</evidence>